<dbReference type="PANTHER" id="PTHR41368:SF1">
    <property type="entry name" value="PROTEIN YGHO"/>
    <property type="match status" value="1"/>
</dbReference>
<organism evidence="1 2">
    <name type="scientific">Candidatus Rhodoblastus alkanivorans</name>
    <dbReference type="NCBI Taxonomy" id="2954117"/>
    <lineage>
        <taxon>Bacteria</taxon>
        <taxon>Pseudomonadati</taxon>
        <taxon>Pseudomonadota</taxon>
        <taxon>Alphaproteobacteria</taxon>
        <taxon>Hyphomicrobiales</taxon>
        <taxon>Rhodoblastaceae</taxon>
        <taxon>Rhodoblastus</taxon>
    </lineage>
</organism>
<proteinExistence type="predicted"/>
<dbReference type="RefSeq" id="WP_243065903.1">
    <property type="nucleotide sequence ID" value="NZ_JAIVFK010000003.1"/>
</dbReference>
<evidence type="ECO:0000313" key="1">
    <source>
        <dbReference type="EMBL" id="MCI4681862.1"/>
    </source>
</evidence>
<evidence type="ECO:0000313" key="2">
    <source>
        <dbReference type="Proteomes" id="UP001139104"/>
    </source>
</evidence>
<sequence length="387" mass="42888">MMGETIQSGALKVAPVTDKAGLNNFLAAARRAQATNPQWVEQLHDEVAMMLDPKKSPLARANVVQPFVALRDGEPVGRIVAIIDAAHIAKYGDSCGFFGFIDAIDDAQVFAALFAEAEQFLRAKGMRRVRGPFNLNINGESGLLVSGFEHPHIVQTNHAPPHYRRHIEALGYGKTVDLLAYVCRIADSALPEKVARNMASVKEAPRIDIHSMSYFSYRRDLPRILSFFNEAWSENLYATPIGVEEGRFIGDMMLPIAKPKWFNIAMHQGEDIAVVAQIPDVNEALRGLNGKLLPFGAAKLLWRVHVRGTRRARVMLAGVAKKWRDTTVGMAAIGMLMARSVADARAAGVEEVEYSWLLEHNSAAIRPVARMLPARHTRTFRLYEKAL</sequence>
<name>A0ABS9Z5E6_9HYPH</name>
<accession>A0ABS9Z5E6</accession>
<evidence type="ECO:0008006" key="3">
    <source>
        <dbReference type="Google" id="ProtNLM"/>
    </source>
</evidence>
<dbReference type="EMBL" id="JAIVFP010000001">
    <property type="protein sequence ID" value="MCI4681862.1"/>
    <property type="molecule type" value="Genomic_DNA"/>
</dbReference>
<dbReference type="InterPro" id="IPR039968">
    <property type="entry name" value="BcerS-like"/>
</dbReference>
<dbReference type="Proteomes" id="UP001139104">
    <property type="component" value="Unassembled WGS sequence"/>
</dbReference>
<keyword evidence="2" id="KW-1185">Reference proteome</keyword>
<dbReference type="SUPFAM" id="SSF55729">
    <property type="entry name" value="Acyl-CoA N-acyltransferases (Nat)"/>
    <property type="match status" value="1"/>
</dbReference>
<comment type="caution">
    <text evidence="1">The sequence shown here is derived from an EMBL/GenBank/DDBJ whole genome shotgun (WGS) entry which is preliminary data.</text>
</comment>
<dbReference type="InterPro" id="IPR016181">
    <property type="entry name" value="Acyl_CoA_acyltransferase"/>
</dbReference>
<protein>
    <recommendedName>
        <fullName evidence="3">N-acetyltransferase domain-containing protein</fullName>
    </recommendedName>
</protein>
<gene>
    <name evidence="1" type="ORF">K2U94_03635</name>
</gene>
<dbReference type="PANTHER" id="PTHR41368">
    <property type="entry name" value="PROTEIN YGHO"/>
    <property type="match status" value="1"/>
</dbReference>
<dbReference type="Gene3D" id="3.40.630.30">
    <property type="match status" value="1"/>
</dbReference>
<reference evidence="1" key="1">
    <citation type="journal article" date="2022" name="ISME J.">
        <title>Identification of active gaseous-alkane degraders at natural gas seeps.</title>
        <authorList>
            <person name="Farhan Ul Haque M."/>
            <person name="Hernandez M."/>
            <person name="Crombie A.T."/>
            <person name="Murrell J.C."/>
        </authorList>
    </citation>
    <scope>NUCLEOTIDE SEQUENCE</scope>
    <source>
        <strain evidence="1">PC2</strain>
    </source>
</reference>